<dbReference type="GeneID" id="103086606"/>
<feature type="compositionally biased region" description="Basic residues" evidence="1">
    <location>
        <begin position="270"/>
        <end position="287"/>
    </location>
</feature>
<feature type="compositionally biased region" description="Basic and acidic residues" evidence="1">
    <location>
        <begin position="330"/>
        <end position="346"/>
    </location>
</feature>
<feature type="compositionally biased region" description="Basic residues" evidence="1">
    <location>
        <begin position="1"/>
        <end position="19"/>
    </location>
</feature>
<accession>A0A340YCH7</accession>
<evidence type="ECO:0000313" key="2">
    <source>
        <dbReference type="Proteomes" id="UP000265300"/>
    </source>
</evidence>
<dbReference type="PANTHER" id="PTHR22444:SF1">
    <property type="entry name" value="GLUTAMATE-RICH PROTEIN 1"/>
    <property type="match status" value="1"/>
</dbReference>
<protein>
    <submittedName>
        <fullName evidence="3">Glutamate-rich protein 1</fullName>
    </submittedName>
</protein>
<feature type="compositionally biased region" description="Low complexity" evidence="1">
    <location>
        <begin position="197"/>
        <end position="207"/>
    </location>
</feature>
<dbReference type="Proteomes" id="UP000265300">
    <property type="component" value="Unplaced"/>
</dbReference>
<organism evidence="2 3">
    <name type="scientific">Lipotes vexillifer</name>
    <name type="common">Yangtze river dolphin</name>
    <dbReference type="NCBI Taxonomy" id="118797"/>
    <lineage>
        <taxon>Eukaryota</taxon>
        <taxon>Metazoa</taxon>
        <taxon>Chordata</taxon>
        <taxon>Craniata</taxon>
        <taxon>Vertebrata</taxon>
        <taxon>Euteleostomi</taxon>
        <taxon>Mammalia</taxon>
        <taxon>Eutheria</taxon>
        <taxon>Laurasiatheria</taxon>
        <taxon>Artiodactyla</taxon>
        <taxon>Whippomorpha</taxon>
        <taxon>Cetacea</taxon>
        <taxon>Odontoceti</taxon>
        <taxon>Lipotidae</taxon>
        <taxon>Lipotes</taxon>
    </lineage>
</organism>
<dbReference type="InParanoid" id="A0A340YCH7"/>
<dbReference type="RefSeq" id="XP_007469604.1">
    <property type="nucleotide sequence ID" value="XM_007469542.1"/>
</dbReference>
<evidence type="ECO:0000256" key="1">
    <source>
        <dbReference type="SAM" id="MobiDB-lite"/>
    </source>
</evidence>
<reference evidence="3" key="1">
    <citation type="submission" date="2025-08" db="UniProtKB">
        <authorList>
            <consortium name="RefSeq"/>
        </authorList>
    </citation>
    <scope>IDENTIFICATION</scope>
</reference>
<proteinExistence type="predicted"/>
<dbReference type="CTD" id="157697"/>
<evidence type="ECO:0000313" key="3">
    <source>
        <dbReference type="RefSeq" id="XP_007469604.1"/>
    </source>
</evidence>
<name>A0A340YCH7_LIPVE</name>
<feature type="region of interest" description="Disordered" evidence="1">
    <location>
        <begin position="1"/>
        <end position="55"/>
    </location>
</feature>
<sequence length="457" mass="51297">MPRWTRSGHRGPGRRRRLQGCRVSGLQRRRPGRRGTVGLLSPELSSPGCLGGQGEGGWAKRFSSREPYRVPWKKAPQLELRLLRLEHVEPCPPMHRPQQSLGHSPFQARSTLAVDSQMVFVGKVLKKLYPEVPRGQEKRAPVSPACRNPPEKVAPERAKGRGVPPMTGGDTRVQPARRLYTVSLPPEAWVPPPPEAPSCSSPESSSSGEDIGDQDLQAQPKRRRIRKHNSKKKFKNPNNIPVEQAELEKQQSILQEKLQPRHTDGPPISKNKKRKLKKKQQIKRKKAAGLLTGVSGVNFMYQPEETSSEQGDVRVSDGEDGTDGEGGVPDAEKEGATDARKEDVKSTNEKADGILNFLKSTQEIYFYDGVSKDSDSAVFMETSGELFKYLETHSMPSSDVFILDHMKTLLLLQDTERLKSALEVFPEHCRMPHDYARVISAFFNYWITHILPEKNNE</sequence>
<feature type="region of interest" description="Disordered" evidence="1">
    <location>
        <begin position="301"/>
        <end position="346"/>
    </location>
</feature>
<dbReference type="KEGG" id="lve:103086606"/>
<feature type="compositionally biased region" description="Basic and acidic residues" evidence="1">
    <location>
        <begin position="149"/>
        <end position="159"/>
    </location>
</feature>
<dbReference type="InterPro" id="IPR026719">
    <property type="entry name" value="ERICH1"/>
</dbReference>
<dbReference type="AlphaFoldDB" id="A0A340YCH7"/>
<dbReference type="FunCoup" id="A0A340YCH7">
    <property type="interactions" value="2727"/>
</dbReference>
<dbReference type="STRING" id="118797.A0A340YCH7"/>
<dbReference type="PANTHER" id="PTHR22444">
    <property type="entry name" value="GLUTAMATE-RICH PROTEIN 1"/>
    <property type="match status" value="1"/>
</dbReference>
<feature type="compositionally biased region" description="Basic residues" evidence="1">
    <location>
        <begin position="220"/>
        <end position="235"/>
    </location>
</feature>
<keyword evidence="2" id="KW-1185">Reference proteome</keyword>
<dbReference type="OrthoDB" id="6151351at2759"/>
<feature type="region of interest" description="Disordered" evidence="1">
    <location>
        <begin position="134"/>
        <end position="287"/>
    </location>
</feature>
<gene>
    <name evidence="3" type="primary">ERICH1</name>
</gene>